<name>A0A3Q1JEU7_ANATE</name>
<dbReference type="AlphaFoldDB" id="A0A3Q1JEU7"/>
<reference evidence="1" key="2">
    <citation type="submission" date="2025-08" db="UniProtKB">
        <authorList>
            <consortium name="Ensembl"/>
        </authorList>
    </citation>
    <scope>IDENTIFICATION</scope>
</reference>
<dbReference type="Proteomes" id="UP000265040">
    <property type="component" value="Chromosome 12"/>
</dbReference>
<organism evidence="1 2">
    <name type="scientific">Anabas testudineus</name>
    <name type="common">Climbing perch</name>
    <name type="synonym">Anthias testudineus</name>
    <dbReference type="NCBI Taxonomy" id="64144"/>
    <lineage>
        <taxon>Eukaryota</taxon>
        <taxon>Metazoa</taxon>
        <taxon>Chordata</taxon>
        <taxon>Craniata</taxon>
        <taxon>Vertebrata</taxon>
        <taxon>Euteleostomi</taxon>
        <taxon>Actinopterygii</taxon>
        <taxon>Neopterygii</taxon>
        <taxon>Teleostei</taxon>
        <taxon>Neoteleostei</taxon>
        <taxon>Acanthomorphata</taxon>
        <taxon>Anabantaria</taxon>
        <taxon>Anabantiformes</taxon>
        <taxon>Anabantoidei</taxon>
        <taxon>Anabantidae</taxon>
        <taxon>Anabas</taxon>
    </lineage>
</organism>
<dbReference type="InParanoid" id="A0A3Q1JEU7"/>
<dbReference type="Ensembl" id="ENSATET00000013824.2">
    <property type="protein sequence ID" value="ENSATEP00000013606.2"/>
    <property type="gene ID" value="ENSATEG00000009506.2"/>
</dbReference>
<evidence type="ECO:0000313" key="1">
    <source>
        <dbReference type="Ensembl" id="ENSATEP00000013606.2"/>
    </source>
</evidence>
<sequence length="93" mass="10590">TAGNKRFFVHHLGMKRDKQLPYSVFSPPPFFPLMLFPPCPCSCSFKVDFIQLLKMWESETRKRTSGKGNTVSDLFPVSTLHSVLELNPPSSLF</sequence>
<evidence type="ECO:0000313" key="2">
    <source>
        <dbReference type="Proteomes" id="UP000265040"/>
    </source>
</evidence>
<keyword evidence="2" id="KW-1185">Reference proteome</keyword>
<protein>
    <submittedName>
        <fullName evidence="1">Uncharacterized protein</fullName>
    </submittedName>
</protein>
<accession>A0A3Q1JEU7</accession>
<reference evidence="1" key="1">
    <citation type="submission" date="2021-04" db="EMBL/GenBank/DDBJ databases">
        <authorList>
            <consortium name="Wellcome Sanger Institute Data Sharing"/>
        </authorList>
    </citation>
    <scope>NUCLEOTIDE SEQUENCE [LARGE SCALE GENOMIC DNA]</scope>
</reference>
<reference evidence="1" key="3">
    <citation type="submission" date="2025-09" db="UniProtKB">
        <authorList>
            <consortium name="Ensembl"/>
        </authorList>
    </citation>
    <scope>IDENTIFICATION</scope>
</reference>
<proteinExistence type="predicted"/>